<comment type="caution">
    <text evidence="3">The sequence shown here is derived from an EMBL/GenBank/DDBJ whole genome shotgun (WGS) entry which is preliminary data.</text>
</comment>
<feature type="region of interest" description="Disordered" evidence="1">
    <location>
        <begin position="46"/>
        <end position="73"/>
    </location>
</feature>
<name>A0ABP7SSB1_9BURK</name>
<feature type="transmembrane region" description="Helical" evidence="2">
    <location>
        <begin position="23"/>
        <end position="44"/>
    </location>
</feature>
<protein>
    <submittedName>
        <fullName evidence="3">Uncharacterized protein</fullName>
    </submittedName>
</protein>
<dbReference type="Proteomes" id="UP001501353">
    <property type="component" value="Unassembled WGS sequence"/>
</dbReference>
<keyword evidence="2" id="KW-0812">Transmembrane</keyword>
<feature type="compositionally biased region" description="Basic residues" evidence="1">
    <location>
        <begin position="60"/>
        <end position="73"/>
    </location>
</feature>
<keyword evidence="2" id="KW-0472">Membrane</keyword>
<proteinExistence type="predicted"/>
<reference evidence="4" key="1">
    <citation type="journal article" date="2019" name="Int. J. Syst. Evol. Microbiol.">
        <title>The Global Catalogue of Microorganisms (GCM) 10K type strain sequencing project: providing services to taxonomists for standard genome sequencing and annotation.</title>
        <authorList>
            <consortium name="The Broad Institute Genomics Platform"/>
            <consortium name="The Broad Institute Genome Sequencing Center for Infectious Disease"/>
            <person name="Wu L."/>
            <person name="Ma J."/>
        </authorList>
    </citation>
    <scope>NUCLEOTIDE SEQUENCE [LARGE SCALE GENOMIC DNA]</scope>
    <source>
        <strain evidence="4">JCM 16673</strain>
    </source>
</reference>
<gene>
    <name evidence="3" type="ORF">GCM10022212_08480</name>
</gene>
<keyword evidence="4" id="KW-1185">Reference proteome</keyword>
<sequence length="73" mass="7924">MAVGSCVERGVEPGVNRLSTGNLMLATLLALPFAVTELMTAVSVTRATHQDGQAEQERKKSLRRKVRAMVRDA</sequence>
<evidence type="ECO:0000313" key="3">
    <source>
        <dbReference type="EMBL" id="GAA4015836.1"/>
    </source>
</evidence>
<accession>A0ABP7SSB1</accession>
<dbReference type="EMBL" id="BAAAZE010000005">
    <property type="protein sequence ID" value="GAA4015836.1"/>
    <property type="molecule type" value="Genomic_DNA"/>
</dbReference>
<evidence type="ECO:0000313" key="4">
    <source>
        <dbReference type="Proteomes" id="UP001501353"/>
    </source>
</evidence>
<evidence type="ECO:0000256" key="2">
    <source>
        <dbReference type="SAM" id="Phobius"/>
    </source>
</evidence>
<organism evidence="3 4">
    <name type="scientific">Actimicrobium antarcticum</name>
    <dbReference type="NCBI Taxonomy" id="1051899"/>
    <lineage>
        <taxon>Bacteria</taxon>
        <taxon>Pseudomonadati</taxon>
        <taxon>Pseudomonadota</taxon>
        <taxon>Betaproteobacteria</taxon>
        <taxon>Burkholderiales</taxon>
        <taxon>Oxalobacteraceae</taxon>
        <taxon>Actimicrobium</taxon>
    </lineage>
</organism>
<evidence type="ECO:0000256" key="1">
    <source>
        <dbReference type="SAM" id="MobiDB-lite"/>
    </source>
</evidence>
<keyword evidence="2" id="KW-1133">Transmembrane helix</keyword>
<dbReference type="RefSeq" id="WP_344761994.1">
    <property type="nucleotide sequence ID" value="NZ_BAAAZE010000005.1"/>
</dbReference>